<reference evidence="2" key="1">
    <citation type="submission" date="2012-02" db="EMBL/GenBank/DDBJ databases">
        <title>The complete genome of Solitalea canadensis DSM 3403.</title>
        <authorList>
            <consortium name="US DOE Joint Genome Institute (JGI-PGF)"/>
            <person name="Lucas S."/>
            <person name="Copeland A."/>
            <person name="Lapidus A."/>
            <person name="Glavina del Rio T."/>
            <person name="Dalin E."/>
            <person name="Tice H."/>
            <person name="Bruce D."/>
            <person name="Goodwin L."/>
            <person name="Pitluck S."/>
            <person name="Peters L."/>
            <person name="Ovchinnikova G."/>
            <person name="Lu M."/>
            <person name="Kyrpides N."/>
            <person name="Mavromatis K."/>
            <person name="Ivanova N."/>
            <person name="Brettin T."/>
            <person name="Detter J.C."/>
            <person name="Han C."/>
            <person name="Larimer F."/>
            <person name="Land M."/>
            <person name="Hauser L."/>
            <person name="Markowitz V."/>
            <person name="Cheng J.-F."/>
            <person name="Hugenholtz P."/>
            <person name="Woyke T."/>
            <person name="Wu D."/>
            <person name="Spring S."/>
            <person name="Schroeder M."/>
            <person name="Kopitz M."/>
            <person name="Brambilla E."/>
            <person name="Klenk H.-P."/>
            <person name="Eisen J.A."/>
        </authorList>
    </citation>
    <scope>NUCLEOTIDE SEQUENCE</scope>
    <source>
        <strain evidence="2">DSM 3403</strain>
    </source>
</reference>
<feature type="transmembrane region" description="Helical" evidence="1">
    <location>
        <begin position="7"/>
        <end position="24"/>
    </location>
</feature>
<evidence type="ECO:0000313" key="2">
    <source>
        <dbReference type="EMBL" id="AFD08623.1"/>
    </source>
</evidence>
<evidence type="ECO:0000313" key="3">
    <source>
        <dbReference type="Proteomes" id="UP000007590"/>
    </source>
</evidence>
<organism evidence="2 3">
    <name type="scientific">Solitalea canadensis (strain ATCC 29591 / DSM 3403 / JCM 21819 / LMG 8368 / NBRC 15130 / NCIMB 12057 / USAM 9D)</name>
    <name type="common">Flexibacter canadensis</name>
    <dbReference type="NCBI Taxonomy" id="929556"/>
    <lineage>
        <taxon>Bacteria</taxon>
        <taxon>Pseudomonadati</taxon>
        <taxon>Bacteroidota</taxon>
        <taxon>Sphingobacteriia</taxon>
        <taxon>Sphingobacteriales</taxon>
        <taxon>Sphingobacteriaceae</taxon>
        <taxon>Solitalea</taxon>
    </lineage>
</organism>
<accession>H8KLC1</accession>
<dbReference type="STRING" id="929556.Solca_3619"/>
<evidence type="ECO:0000256" key="1">
    <source>
        <dbReference type="SAM" id="Phobius"/>
    </source>
</evidence>
<name>H8KLC1_SOLCM</name>
<keyword evidence="1" id="KW-1133">Transmembrane helix</keyword>
<proteinExistence type="predicted"/>
<dbReference type="HOGENOM" id="CLU_1115188_0_0_10"/>
<feature type="transmembrane region" description="Helical" evidence="1">
    <location>
        <begin position="62"/>
        <end position="79"/>
    </location>
</feature>
<protein>
    <submittedName>
        <fullName evidence="2">Uncharacterized protein</fullName>
    </submittedName>
</protein>
<dbReference type="RefSeq" id="WP_014681846.1">
    <property type="nucleotide sequence ID" value="NC_017770.1"/>
</dbReference>
<dbReference type="OrthoDB" id="753643at2"/>
<keyword evidence="3" id="KW-1185">Reference proteome</keyword>
<dbReference type="EMBL" id="CP003349">
    <property type="protein sequence ID" value="AFD08623.1"/>
    <property type="molecule type" value="Genomic_DNA"/>
</dbReference>
<keyword evidence="1" id="KW-0812">Transmembrane</keyword>
<sequence>MRIWTYPIIAFIFNHILFNSFHWGEYGGSIVVMLTVPIIAVTSLILTFIHYQLQKKQATSKYYQWIGSIAIILLSYYLFPSQDRPITIIQKMLVTSRNFDKIIINDYFLDYNYDNYEKIVAAKKKFYKQLADTSYSVNISNKYDYTQVYKTYGINFFIDKPTITDNEPIIENVSKNSFKFTEYLLGDTIVFTGNKKTMNTPTLRTDSFSVFGAGHFKDTTLKDVGIRQIIKDKTPDNQYWAYKIFYWIL</sequence>
<dbReference type="Proteomes" id="UP000007590">
    <property type="component" value="Chromosome"/>
</dbReference>
<feature type="transmembrane region" description="Helical" evidence="1">
    <location>
        <begin position="30"/>
        <end position="50"/>
    </location>
</feature>
<keyword evidence="1" id="KW-0472">Membrane</keyword>
<dbReference type="KEGG" id="scn:Solca_3619"/>
<gene>
    <name evidence="2" type="ordered locus">Solca_3619</name>
</gene>
<dbReference type="AlphaFoldDB" id="H8KLC1"/>